<dbReference type="STRING" id="86630.A0A367KAF8"/>
<dbReference type="AlphaFoldDB" id="A0A367KAF8"/>
<feature type="domain" description="Phospholipid/glycerol acyltransferase" evidence="3">
    <location>
        <begin position="41"/>
        <end position="243"/>
    </location>
</feature>
<feature type="transmembrane region" description="Helical" evidence="2">
    <location>
        <begin position="392"/>
        <end position="412"/>
    </location>
</feature>
<keyword evidence="2" id="KW-0812">Transmembrane</keyword>
<reference evidence="4 5" key="1">
    <citation type="journal article" date="2018" name="G3 (Bethesda)">
        <title>Phylogenetic and Phylogenomic Definition of Rhizopus Species.</title>
        <authorList>
            <person name="Gryganskyi A.P."/>
            <person name="Golan J."/>
            <person name="Dolatabadi S."/>
            <person name="Mondo S."/>
            <person name="Robb S."/>
            <person name="Idnurm A."/>
            <person name="Muszewska A."/>
            <person name="Steczkiewicz K."/>
            <person name="Masonjones S."/>
            <person name="Liao H.L."/>
            <person name="Gajdeczka M.T."/>
            <person name="Anike F."/>
            <person name="Vuek A."/>
            <person name="Anishchenko I.M."/>
            <person name="Voigt K."/>
            <person name="de Hoog G.S."/>
            <person name="Smith M.E."/>
            <person name="Heitman J."/>
            <person name="Vilgalys R."/>
            <person name="Stajich J.E."/>
        </authorList>
    </citation>
    <scope>NUCLEOTIDE SEQUENCE [LARGE SCALE GENOMIC DNA]</scope>
    <source>
        <strain evidence="4 5">CBS 357.93</strain>
    </source>
</reference>
<feature type="transmembrane region" description="Helical" evidence="2">
    <location>
        <begin position="443"/>
        <end position="466"/>
    </location>
</feature>
<evidence type="ECO:0000313" key="5">
    <source>
        <dbReference type="Proteomes" id="UP000252139"/>
    </source>
</evidence>
<dbReference type="InterPro" id="IPR052744">
    <property type="entry name" value="GPAT/DAPAT"/>
</dbReference>
<organism evidence="4 5">
    <name type="scientific">Rhizopus azygosporus</name>
    <name type="common">Rhizopus microsporus var. azygosporus</name>
    <dbReference type="NCBI Taxonomy" id="86630"/>
    <lineage>
        <taxon>Eukaryota</taxon>
        <taxon>Fungi</taxon>
        <taxon>Fungi incertae sedis</taxon>
        <taxon>Mucoromycota</taxon>
        <taxon>Mucoromycotina</taxon>
        <taxon>Mucoromycetes</taxon>
        <taxon>Mucorales</taxon>
        <taxon>Mucorineae</taxon>
        <taxon>Rhizopodaceae</taxon>
        <taxon>Rhizopus</taxon>
    </lineage>
</organism>
<dbReference type="SMART" id="SM00563">
    <property type="entry name" value="PlsC"/>
    <property type="match status" value="1"/>
</dbReference>
<evidence type="ECO:0000313" key="4">
    <source>
        <dbReference type="EMBL" id="RCH99175.1"/>
    </source>
</evidence>
<keyword evidence="2" id="KW-0472">Membrane</keyword>
<evidence type="ECO:0000256" key="1">
    <source>
        <dbReference type="SAM" id="MobiDB-lite"/>
    </source>
</evidence>
<dbReference type="PANTHER" id="PTHR31605:SF0">
    <property type="entry name" value="GLYCEROL-3-PHOSPHATE O-ACYLTRANSFERASE 1"/>
    <property type="match status" value="1"/>
</dbReference>
<proteinExistence type="predicted"/>
<dbReference type="Pfam" id="PF01553">
    <property type="entry name" value="Acyltransferase"/>
    <property type="match status" value="1"/>
</dbReference>
<keyword evidence="5" id="KW-1185">Reference proteome</keyword>
<dbReference type="InterPro" id="IPR002123">
    <property type="entry name" value="Plipid/glycerol_acylTrfase"/>
</dbReference>
<comment type="caution">
    <text evidence="4">The sequence shown here is derived from an EMBL/GenBank/DDBJ whole genome shotgun (WGS) entry which is preliminary data.</text>
</comment>
<gene>
    <name evidence="4" type="ORF">CU097_012131</name>
</gene>
<evidence type="ECO:0000259" key="3">
    <source>
        <dbReference type="SMART" id="SM00563"/>
    </source>
</evidence>
<sequence length="634" mass="70956">MTEPSITYQSFRVLFKVISHVFFREVKTSDSHLVPTSGPCIFIVGPHANQFIDGVVFLSKNPRSSYALMAAVSYNKPLIGHVGKILNAIPVVRPQDIVTKGTGTIFYDPINNPFEIRGEKTRFKGELRPRDFVIFGRNHKVHVEEIISDTLLKITYSINLPQEEQGNGHAFKIAPHVDQTAVYDEVYHYLNNHECITIFPEGGSHDRSEMLPLKAGFAVMALGAAAANPSLDIKIVPVGMNYFHPDKFRSRAVVSFGHPISIDKRDIEDYKLGGEAKREAVTRLLDLSDEAFKAVTVNTPDYDTLMVIQAARRLYTTGDKRPSIDQVVKLNRHFASLWSKLRDDPSLKIIVKKVKYYNDMLNFFGIRDHQVEKLNIRPSKATFQLIKRINKLVIMAILGTPALIFNLPLIWITNYISKKKQRQALAGSSVKIQGKDVIASWKVIVVSIAAPTLYGIYALFYLLFLIKRRSQLSLQSKLRRAACVWAIQPILSYLLMRLGDTGLDIYKSIKPLFLAIRNPEAGEIIRQIRKDLAKDITDFINQHAPELGLEGTSTDEENSREVHEDLSASIATTTTTGDDMPESALISNSEAASMIMNTDGSSIQSELLTLDSSSSSSSQSNFEIESIVLEDNEA</sequence>
<dbReference type="SUPFAM" id="SSF69593">
    <property type="entry name" value="Glycerol-3-phosphate (1)-acyltransferase"/>
    <property type="match status" value="1"/>
</dbReference>
<dbReference type="GO" id="GO:0004366">
    <property type="term" value="F:glycerol-3-phosphate O-acyltransferase activity"/>
    <property type="evidence" value="ECO:0007669"/>
    <property type="project" value="TreeGrafter"/>
</dbReference>
<evidence type="ECO:0000256" key="2">
    <source>
        <dbReference type="SAM" id="Phobius"/>
    </source>
</evidence>
<accession>A0A367KAF8</accession>
<feature type="region of interest" description="Disordered" evidence="1">
    <location>
        <begin position="609"/>
        <end position="634"/>
    </location>
</feature>
<dbReference type="GO" id="GO:0016287">
    <property type="term" value="F:glycerone-phosphate O-acyltransferase activity"/>
    <property type="evidence" value="ECO:0007669"/>
    <property type="project" value="TreeGrafter"/>
</dbReference>
<dbReference type="EMBL" id="PJQL01000141">
    <property type="protein sequence ID" value="RCH99175.1"/>
    <property type="molecule type" value="Genomic_DNA"/>
</dbReference>
<dbReference type="GO" id="GO:0008654">
    <property type="term" value="P:phospholipid biosynthetic process"/>
    <property type="evidence" value="ECO:0007669"/>
    <property type="project" value="TreeGrafter"/>
</dbReference>
<keyword evidence="2" id="KW-1133">Transmembrane helix</keyword>
<protein>
    <recommendedName>
        <fullName evidence="3">Phospholipid/glycerol acyltransferase domain-containing protein</fullName>
    </recommendedName>
</protein>
<dbReference type="PANTHER" id="PTHR31605">
    <property type="entry name" value="GLYCEROL-3-PHOSPHATE O-ACYLTRANSFERASE 1"/>
    <property type="match status" value="1"/>
</dbReference>
<name>A0A367KAF8_RHIAZ</name>
<dbReference type="OrthoDB" id="2427554at2759"/>
<dbReference type="Proteomes" id="UP000252139">
    <property type="component" value="Unassembled WGS sequence"/>
</dbReference>